<evidence type="ECO:0000313" key="3">
    <source>
        <dbReference type="Proteomes" id="UP000314294"/>
    </source>
</evidence>
<sequence length="93" mass="10545">MRLMRLPRVSLDYIRPARSGVLCFIKRLEAFSCLRRSRGEVTRGRLLTKSKRGYGGLVGRLTLEPRRTDLSLTPQRGPPEANAEIDPLSPVRL</sequence>
<name>A0A4Z2HP36_9TELE</name>
<dbReference type="EMBL" id="SRLO01000202">
    <property type="protein sequence ID" value="TNN67578.1"/>
    <property type="molecule type" value="Genomic_DNA"/>
</dbReference>
<dbReference type="Proteomes" id="UP000314294">
    <property type="component" value="Unassembled WGS sequence"/>
</dbReference>
<evidence type="ECO:0000313" key="2">
    <source>
        <dbReference type="EMBL" id="TNN67578.1"/>
    </source>
</evidence>
<protein>
    <submittedName>
        <fullName evidence="2">Uncharacterized protein</fullName>
    </submittedName>
</protein>
<reference evidence="2 3" key="1">
    <citation type="submission" date="2019-03" db="EMBL/GenBank/DDBJ databases">
        <title>First draft genome of Liparis tanakae, snailfish: a comprehensive survey of snailfish specific genes.</title>
        <authorList>
            <person name="Kim W."/>
            <person name="Song I."/>
            <person name="Jeong J.-H."/>
            <person name="Kim D."/>
            <person name="Kim S."/>
            <person name="Ryu S."/>
            <person name="Song J.Y."/>
            <person name="Lee S.K."/>
        </authorList>
    </citation>
    <scope>NUCLEOTIDE SEQUENCE [LARGE SCALE GENOMIC DNA]</scope>
    <source>
        <tissue evidence="2">Muscle</tissue>
    </source>
</reference>
<accession>A0A4Z2HP36</accession>
<evidence type="ECO:0000256" key="1">
    <source>
        <dbReference type="SAM" id="MobiDB-lite"/>
    </source>
</evidence>
<gene>
    <name evidence="2" type="ORF">EYF80_022251</name>
</gene>
<proteinExistence type="predicted"/>
<dbReference type="AlphaFoldDB" id="A0A4Z2HP36"/>
<comment type="caution">
    <text evidence="2">The sequence shown here is derived from an EMBL/GenBank/DDBJ whole genome shotgun (WGS) entry which is preliminary data.</text>
</comment>
<feature type="region of interest" description="Disordered" evidence="1">
    <location>
        <begin position="67"/>
        <end position="93"/>
    </location>
</feature>
<organism evidence="2 3">
    <name type="scientific">Liparis tanakae</name>
    <name type="common">Tanaka's snailfish</name>
    <dbReference type="NCBI Taxonomy" id="230148"/>
    <lineage>
        <taxon>Eukaryota</taxon>
        <taxon>Metazoa</taxon>
        <taxon>Chordata</taxon>
        <taxon>Craniata</taxon>
        <taxon>Vertebrata</taxon>
        <taxon>Euteleostomi</taxon>
        <taxon>Actinopterygii</taxon>
        <taxon>Neopterygii</taxon>
        <taxon>Teleostei</taxon>
        <taxon>Neoteleostei</taxon>
        <taxon>Acanthomorphata</taxon>
        <taxon>Eupercaria</taxon>
        <taxon>Perciformes</taxon>
        <taxon>Cottioidei</taxon>
        <taxon>Cottales</taxon>
        <taxon>Liparidae</taxon>
        <taxon>Liparis</taxon>
    </lineage>
</organism>
<keyword evidence="3" id="KW-1185">Reference proteome</keyword>